<keyword evidence="2" id="KW-0645">Protease</keyword>
<evidence type="ECO:0000256" key="1">
    <source>
        <dbReference type="ARBA" id="ARBA00010541"/>
    </source>
</evidence>
<evidence type="ECO:0000256" key="2">
    <source>
        <dbReference type="ARBA" id="ARBA00022670"/>
    </source>
</evidence>
<dbReference type="Gene3D" id="2.30.42.10">
    <property type="match status" value="4"/>
</dbReference>
<sequence>MADPAVVTPADRADQAIIDAAIAKVYPSLARIHVIMESAKDGRMQKAGGTGSGTIIHQDGYILTNHHVAGNGTRVWVRLSNKTKVDATVIGTDPQTDLCVIKMNMDQVPDSMKPLPVAKFGDFKTLAVGDTVMSMGSPAGVSQSVTLGVVANLEMIAPGNSSGLTQDGEKVGDLVRWIGHDAVIYFGNSGGPLVNLRGEIIGVNEIGLGSLGGAIPADIAKYVSDELIAHGRVRRSWTGLLAQPRLESRKEGKGVLTAAVVEHSPADRAGLQAGDIVTSFDGVEVDATAPEHLPLFNRVELGTPVGKTVEIKYVRDGKEHTTSLKTIERSAARGKDVSLDAWGITARDLTQRSALALKRDNTNGVRVSSTSKAGPSAAAKPSLAPGDLILAVNQQEIKTLEDLEKVTADRLKEKSGENGGVDTIVEFERKGELLATIVELGKGPNQSNSAAAEHAWIGIQTQVITKDLAKLLEIPGKKGVRITQIIPGSKAAEAGFQKGDLLLKADGQVIRAERESDSDVFESLIREYPVDETITFDVIRAGKDKKIKCPLEPAPKPAREYRKLINKTLECTLRAPAKDNATEAEIDQGVYVDSVERAGWAALAGLAGGDVILTIDGKKVTSLEMLEKELDVIESNKNDYIVLLVKRGKLTRFVEIHPIWEKK</sequence>
<dbReference type="AlphaFoldDB" id="A0AAT9FRZ5"/>
<dbReference type="PROSITE" id="PS50106">
    <property type="entry name" value="PDZ"/>
    <property type="match status" value="4"/>
</dbReference>
<dbReference type="Pfam" id="PF13365">
    <property type="entry name" value="Trypsin_2"/>
    <property type="match status" value="1"/>
</dbReference>
<dbReference type="InterPro" id="IPR036034">
    <property type="entry name" value="PDZ_sf"/>
</dbReference>
<dbReference type="InterPro" id="IPR001478">
    <property type="entry name" value="PDZ"/>
</dbReference>
<dbReference type="PANTHER" id="PTHR22939:SF129">
    <property type="entry name" value="SERINE PROTEASE HTRA2, MITOCHONDRIAL"/>
    <property type="match status" value="1"/>
</dbReference>
<name>A0AAT9FRZ5_9BACT</name>
<evidence type="ECO:0000313" key="5">
    <source>
        <dbReference type="EMBL" id="BDS08772.1"/>
    </source>
</evidence>
<dbReference type="EMBL" id="AP026866">
    <property type="protein sequence ID" value="BDS08772.1"/>
    <property type="molecule type" value="Genomic_DNA"/>
</dbReference>
<gene>
    <name evidence="5" type="ORF">NT6N_38120</name>
</gene>
<dbReference type="PRINTS" id="PR00834">
    <property type="entry name" value="PROTEASES2C"/>
</dbReference>
<dbReference type="SUPFAM" id="SSF50156">
    <property type="entry name" value="PDZ domain-like"/>
    <property type="match status" value="4"/>
</dbReference>
<dbReference type="GO" id="GO:0006508">
    <property type="term" value="P:proteolysis"/>
    <property type="evidence" value="ECO:0007669"/>
    <property type="project" value="UniProtKB-KW"/>
</dbReference>
<feature type="domain" description="PDZ" evidence="4">
    <location>
        <begin position="324"/>
        <end position="403"/>
    </location>
</feature>
<evidence type="ECO:0000259" key="4">
    <source>
        <dbReference type="PROSITE" id="PS50106"/>
    </source>
</evidence>
<dbReference type="InterPro" id="IPR009003">
    <property type="entry name" value="Peptidase_S1_PA"/>
</dbReference>
<evidence type="ECO:0000256" key="3">
    <source>
        <dbReference type="ARBA" id="ARBA00022801"/>
    </source>
</evidence>
<dbReference type="InterPro" id="IPR001940">
    <property type="entry name" value="Peptidase_S1C"/>
</dbReference>
<proteinExistence type="inferred from homology"/>
<feature type="domain" description="PDZ" evidence="4">
    <location>
        <begin position="589"/>
        <end position="648"/>
    </location>
</feature>
<dbReference type="Pfam" id="PF00595">
    <property type="entry name" value="PDZ"/>
    <property type="match status" value="1"/>
</dbReference>
<dbReference type="SMART" id="SM00228">
    <property type="entry name" value="PDZ"/>
    <property type="match status" value="4"/>
</dbReference>
<feature type="domain" description="PDZ" evidence="4">
    <location>
        <begin position="227"/>
        <end position="285"/>
    </location>
</feature>
<dbReference type="Gene3D" id="2.40.10.120">
    <property type="match status" value="1"/>
</dbReference>
<keyword evidence="3" id="KW-0378">Hydrolase</keyword>
<dbReference type="SUPFAM" id="SSF50494">
    <property type="entry name" value="Trypsin-like serine proteases"/>
    <property type="match status" value="1"/>
</dbReference>
<dbReference type="KEGG" id="osu:NT6N_38120"/>
<feature type="domain" description="PDZ" evidence="4">
    <location>
        <begin position="437"/>
        <end position="511"/>
    </location>
</feature>
<dbReference type="PANTHER" id="PTHR22939">
    <property type="entry name" value="SERINE PROTEASE FAMILY S1C HTRA-RELATED"/>
    <property type="match status" value="1"/>
</dbReference>
<dbReference type="Pfam" id="PF13180">
    <property type="entry name" value="PDZ_2"/>
    <property type="match status" value="3"/>
</dbReference>
<organism evidence="5">
    <name type="scientific">Oceaniferula spumae</name>
    <dbReference type="NCBI Taxonomy" id="2979115"/>
    <lineage>
        <taxon>Bacteria</taxon>
        <taxon>Pseudomonadati</taxon>
        <taxon>Verrucomicrobiota</taxon>
        <taxon>Verrucomicrobiia</taxon>
        <taxon>Verrucomicrobiales</taxon>
        <taxon>Verrucomicrobiaceae</taxon>
        <taxon>Oceaniferula</taxon>
    </lineage>
</organism>
<reference evidence="5" key="1">
    <citation type="submission" date="2024-07" db="EMBL/GenBank/DDBJ databases">
        <title>Complete genome sequence of Verrucomicrobiaceae bacterium NT6N.</title>
        <authorList>
            <person name="Huang C."/>
            <person name="Takami H."/>
            <person name="Hamasaki K."/>
        </authorList>
    </citation>
    <scope>NUCLEOTIDE SEQUENCE</scope>
    <source>
        <strain evidence="5">NT6N</strain>
    </source>
</reference>
<protein>
    <recommendedName>
        <fullName evidence="4">PDZ domain-containing protein</fullName>
    </recommendedName>
</protein>
<dbReference type="GO" id="GO:0004252">
    <property type="term" value="F:serine-type endopeptidase activity"/>
    <property type="evidence" value="ECO:0007669"/>
    <property type="project" value="InterPro"/>
</dbReference>
<accession>A0AAT9FRZ5</accession>
<comment type="similarity">
    <text evidence="1">Belongs to the peptidase S1C family.</text>
</comment>